<evidence type="ECO:0000256" key="9">
    <source>
        <dbReference type="ARBA" id="ARBA00048336"/>
    </source>
</evidence>
<comment type="catalytic activity">
    <reaction evidence="9">
        <text>O-phospho-L-threonyl-[protein] + H2O = L-threonyl-[protein] + phosphate</text>
        <dbReference type="Rhea" id="RHEA:47004"/>
        <dbReference type="Rhea" id="RHEA-COMP:11060"/>
        <dbReference type="Rhea" id="RHEA-COMP:11605"/>
        <dbReference type="ChEBI" id="CHEBI:15377"/>
        <dbReference type="ChEBI" id="CHEBI:30013"/>
        <dbReference type="ChEBI" id="CHEBI:43474"/>
        <dbReference type="ChEBI" id="CHEBI:61977"/>
        <dbReference type="EC" id="3.1.3.16"/>
    </reaction>
</comment>
<dbReference type="FunFam" id="3.40.50.2300:FF:000182">
    <property type="entry name" value="RNA polymerase II subunit A"/>
    <property type="match status" value="1"/>
</dbReference>
<dbReference type="FunFam" id="3.40.50.2300:FF:000039">
    <property type="entry name" value="RNA polymerase II subunit A C-terminal domain phosphatase"/>
    <property type="match status" value="1"/>
</dbReference>
<dbReference type="InterPro" id="IPR006811">
    <property type="entry name" value="RNA_pol_II_suA"/>
</dbReference>
<dbReference type="AlphaFoldDB" id="A0A4Q9Q2I5"/>
<keyword evidence="7" id="KW-0539">Nucleus</keyword>
<protein>
    <recommendedName>
        <fullName evidence="3">protein-serine/threonine phosphatase</fullName>
        <ecNumber evidence="3">3.1.3.16</ecNumber>
    </recommendedName>
</protein>
<evidence type="ECO:0000313" key="12">
    <source>
        <dbReference type="Proteomes" id="UP000292082"/>
    </source>
</evidence>
<feature type="compositionally biased region" description="Polar residues" evidence="10">
    <location>
        <begin position="95"/>
        <end position="119"/>
    </location>
</feature>
<evidence type="ECO:0000256" key="2">
    <source>
        <dbReference type="ARBA" id="ARBA00008978"/>
    </source>
</evidence>
<evidence type="ECO:0000256" key="6">
    <source>
        <dbReference type="ARBA" id="ARBA00022912"/>
    </source>
</evidence>
<name>A0A4Q9Q2I5_9APHY</name>
<dbReference type="Pfam" id="PF04722">
    <property type="entry name" value="Ssu72"/>
    <property type="match status" value="1"/>
</dbReference>
<keyword evidence="5" id="KW-0378">Hydrolase</keyword>
<dbReference type="GO" id="GO:0031124">
    <property type="term" value="P:mRNA 3'-end processing"/>
    <property type="evidence" value="ECO:0007669"/>
    <property type="project" value="UniProtKB-ARBA"/>
</dbReference>
<dbReference type="GO" id="GO:0005847">
    <property type="term" value="C:mRNA cleavage and polyadenylation specificity factor complex"/>
    <property type="evidence" value="ECO:0007669"/>
    <property type="project" value="UniProtKB-ARBA"/>
</dbReference>
<comment type="similarity">
    <text evidence="2">Belongs to the SSU72 phosphatase family.</text>
</comment>
<dbReference type="STRING" id="114155.A0A4Q9Q2I5"/>
<evidence type="ECO:0000256" key="8">
    <source>
        <dbReference type="ARBA" id="ARBA00047761"/>
    </source>
</evidence>
<comment type="catalytic activity">
    <reaction evidence="8">
        <text>O-phospho-L-seryl-[protein] + H2O = L-seryl-[protein] + phosphate</text>
        <dbReference type="Rhea" id="RHEA:20629"/>
        <dbReference type="Rhea" id="RHEA-COMP:9863"/>
        <dbReference type="Rhea" id="RHEA-COMP:11604"/>
        <dbReference type="ChEBI" id="CHEBI:15377"/>
        <dbReference type="ChEBI" id="CHEBI:29999"/>
        <dbReference type="ChEBI" id="CHEBI:43474"/>
        <dbReference type="ChEBI" id="CHEBI:83421"/>
        <dbReference type="EC" id="3.1.3.16"/>
    </reaction>
</comment>
<accession>A0A4Q9Q2I5</accession>
<evidence type="ECO:0000256" key="10">
    <source>
        <dbReference type="SAM" id="MobiDB-lite"/>
    </source>
</evidence>
<keyword evidence="12" id="KW-1185">Reference proteome</keyword>
<dbReference type="GO" id="GO:0008420">
    <property type="term" value="F:RNA polymerase II CTD heptapeptide repeat phosphatase activity"/>
    <property type="evidence" value="ECO:0007669"/>
    <property type="project" value="UniProtKB-ARBA"/>
</dbReference>
<evidence type="ECO:0000256" key="4">
    <source>
        <dbReference type="ARBA" id="ARBA00022664"/>
    </source>
</evidence>
<comment type="subcellular location">
    <subcellularLocation>
        <location evidence="1">Nucleus</location>
    </subcellularLocation>
</comment>
<feature type="compositionally biased region" description="Pro residues" evidence="10">
    <location>
        <begin position="31"/>
        <end position="43"/>
    </location>
</feature>
<dbReference type="Gene3D" id="3.40.50.2300">
    <property type="match status" value="2"/>
</dbReference>
<feature type="compositionally biased region" description="Pro residues" evidence="10">
    <location>
        <begin position="77"/>
        <end position="90"/>
    </location>
</feature>
<sequence>MDPRRARDPRLARQGQDPRLQQQRSHSNTPSGPPLQGPPPPQGLPQQLLPHQAPSFQASSSQGYPPPVPQNYTPVPQNYPPYPTATPPQHPGHEVSNQQLTQEAQSASSIPREQPTRPTTYKPRPLFCVVCASNQNRSMEGHYVLAKAGFRVCSSGTGSAVRLPGPAIDKPNVYPFGTPYNDIYEELQSQDARLYTANGLLQMIDRNRRIKLAPERWQESKTVADIVITCEERCFDAVCDDLLARGGDFNKPVHIINLEIKDNHEEAHLAGKAILDLATAIENAHDIDEEINGILQAQQEKHPQSVLHAVAYY</sequence>
<evidence type="ECO:0000313" key="11">
    <source>
        <dbReference type="EMBL" id="TBU61335.1"/>
    </source>
</evidence>
<evidence type="ECO:0000256" key="1">
    <source>
        <dbReference type="ARBA" id="ARBA00004123"/>
    </source>
</evidence>
<proteinExistence type="inferred from homology"/>
<evidence type="ECO:0000256" key="3">
    <source>
        <dbReference type="ARBA" id="ARBA00013081"/>
    </source>
</evidence>
<reference evidence="11 12" key="1">
    <citation type="submission" date="2019-01" db="EMBL/GenBank/DDBJ databases">
        <title>Draft genome sequences of three monokaryotic isolates of the white-rot basidiomycete fungus Dichomitus squalens.</title>
        <authorList>
            <consortium name="DOE Joint Genome Institute"/>
            <person name="Lopez S.C."/>
            <person name="Andreopoulos B."/>
            <person name="Pangilinan J."/>
            <person name="Lipzen A."/>
            <person name="Riley R."/>
            <person name="Ahrendt S."/>
            <person name="Ng V."/>
            <person name="Barry K."/>
            <person name="Daum C."/>
            <person name="Grigoriev I.V."/>
            <person name="Hilden K.S."/>
            <person name="Makela M.R."/>
            <person name="de Vries R.P."/>
        </authorList>
    </citation>
    <scope>NUCLEOTIDE SEQUENCE [LARGE SCALE GENOMIC DNA]</scope>
    <source>
        <strain evidence="11 12">CBS 464.89</strain>
    </source>
</reference>
<feature type="compositionally biased region" description="Basic and acidic residues" evidence="10">
    <location>
        <begin position="1"/>
        <end position="11"/>
    </location>
</feature>
<feature type="compositionally biased region" description="Polar residues" evidence="10">
    <location>
        <begin position="19"/>
        <end position="30"/>
    </location>
</feature>
<feature type="region of interest" description="Disordered" evidence="10">
    <location>
        <begin position="1"/>
        <end position="121"/>
    </location>
</feature>
<dbReference type="Proteomes" id="UP000292082">
    <property type="component" value="Unassembled WGS sequence"/>
</dbReference>
<dbReference type="EC" id="3.1.3.16" evidence="3"/>
<feature type="compositionally biased region" description="Polar residues" evidence="10">
    <location>
        <begin position="54"/>
        <end position="63"/>
    </location>
</feature>
<organism evidence="11 12">
    <name type="scientific">Dichomitus squalens</name>
    <dbReference type="NCBI Taxonomy" id="114155"/>
    <lineage>
        <taxon>Eukaryota</taxon>
        <taxon>Fungi</taxon>
        <taxon>Dikarya</taxon>
        <taxon>Basidiomycota</taxon>
        <taxon>Agaricomycotina</taxon>
        <taxon>Agaricomycetes</taxon>
        <taxon>Polyporales</taxon>
        <taxon>Polyporaceae</taxon>
        <taxon>Dichomitus</taxon>
    </lineage>
</organism>
<keyword evidence="6" id="KW-0904">Protein phosphatase</keyword>
<dbReference type="PANTHER" id="PTHR20383">
    <property type="entry name" value="RNA POLYMERASE II SUBUNIT A C-TERMINAL DOMAIN PHOSPHATASE"/>
    <property type="match status" value="1"/>
</dbReference>
<evidence type="ECO:0000256" key="7">
    <source>
        <dbReference type="ARBA" id="ARBA00023242"/>
    </source>
</evidence>
<dbReference type="EMBL" id="ML145099">
    <property type="protein sequence ID" value="TBU61335.1"/>
    <property type="molecule type" value="Genomic_DNA"/>
</dbReference>
<gene>
    <name evidence="11" type="ORF">BD310DRAFT_921234</name>
</gene>
<evidence type="ECO:0000256" key="5">
    <source>
        <dbReference type="ARBA" id="ARBA00022801"/>
    </source>
</evidence>
<keyword evidence="4" id="KW-0507">mRNA processing</keyword>